<evidence type="ECO:0000313" key="2">
    <source>
        <dbReference type="EMBL" id="KAK2957576.1"/>
    </source>
</evidence>
<reference evidence="2 3" key="1">
    <citation type="journal article" date="2022" name="bioRxiv">
        <title>Genomics of Preaxostyla Flagellates Illuminates Evolutionary Transitions and the Path Towards Mitochondrial Loss.</title>
        <authorList>
            <person name="Novak L.V.F."/>
            <person name="Treitli S.C."/>
            <person name="Pyrih J."/>
            <person name="Halakuc P."/>
            <person name="Pipaliya S.V."/>
            <person name="Vacek V."/>
            <person name="Brzon O."/>
            <person name="Soukal P."/>
            <person name="Eme L."/>
            <person name="Dacks J.B."/>
            <person name="Karnkowska A."/>
            <person name="Elias M."/>
            <person name="Hampl V."/>
        </authorList>
    </citation>
    <scope>NUCLEOTIDE SEQUENCE [LARGE SCALE GENOMIC DNA]</scope>
    <source>
        <strain evidence="2">NAU3</strain>
        <tissue evidence="2">Gut</tissue>
    </source>
</reference>
<dbReference type="EMBL" id="JARBJD010000045">
    <property type="protein sequence ID" value="KAK2957576.1"/>
    <property type="molecule type" value="Genomic_DNA"/>
</dbReference>
<name>A0ABQ9Y1G6_9EUKA</name>
<sequence length="357" mass="40690">MNPICKKTDTSSSSTHSDLPSPQLPFPTDCSAFLNWDEELFETVDKQTVVFQSFVATLKFQPALDASLEAKAVKLLEYVDPDRGKTAHAFLSSFGRTIKKSSKNFIQSIVVLVSSPHRAITTATMKTLLSLIDWCHSHDQFALVKAGLVPQLINTLNPQSLSFSEAVDIHARLMDIIRESFLLATPESLEQLGIEDEDEQQAVHKTVLKKVIIPSGQFIRYFCVNRYSIIDGELSYELMELLAHLLRISSYYQPAVDIVLHMPVIIAIPCCLTFFEKDTTIWTFLFYMVIAQWEWNDEGGEVPQMGMIMLRMLRMEGIEDVLEEKLQNDRNEDFGNRLVSYSIRWNNLQGMNIPKQE</sequence>
<comment type="caution">
    <text evidence="2">The sequence shown here is derived from an EMBL/GenBank/DDBJ whole genome shotgun (WGS) entry which is preliminary data.</text>
</comment>
<gene>
    <name evidence="2" type="ORF">BLNAU_7475</name>
</gene>
<keyword evidence="3" id="KW-1185">Reference proteome</keyword>
<accession>A0ABQ9Y1G6</accession>
<protein>
    <submittedName>
        <fullName evidence="2">Uncharacterized protein</fullName>
    </submittedName>
</protein>
<proteinExistence type="predicted"/>
<dbReference type="Proteomes" id="UP001281761">
    <property type="component" value="Unassembled WGS sequence"/>
</dbReference>
<evidence type="ECO:0000256" key="1">
    <source>
        <dbReference type="SAM" id="MobiDB-lite"/>
    </source>
</evidence>
<organism evidence="2 3">
    <name type="scientific">Blattamonas nauphoetae</name>
    <dbReference type="NCBI Taxonomy" id="2049346"/>
    <lineage>
        <taxon>Eukaryota</taxon>
        <taxon>Metamonada</taxon>
        <taxon>Preaxostyla</taxon>
        <taxon>Oxymonadida</taxon>
        <taxon>Blattamonas</taxon>
    </lineage>
</organism>
<feature type="region of interest" description="Disordered" evidence="1">
    <location>
        <begin position="1"/>
        <end position="23"/>
    </location>
</feature>
<evidence type="ECO:0000313" key="3">
    <source>
        <dbReference type="Proteomes" id="UP001281761"/>
    </source>
</evidence>